<sequence length="418" mass="47216">MESTKMVEVQTGRKESNDQSKIMYSRKELEALRFAKVVEQRKLWMDVYNGLGTDVIREYEELGSWKQRKNISLRADTRHHFGKKAESPATLREDYSENVGNEPEYMEDNETEDIYPLGLTSTLDVGVEDAFIDVKEECIEDDDSDENYTSILKPAFMVEGEPDFDSGPPEDGLEYLRRVRWEAAQIPKVKIAKADGIKLNKEQSIYMPQIPEIAKCPEYLLPLKQWEEAFLADFSELRQALSYLEDPIAEISCKLPKFTVLQEDLCPLPESVVTEKFNNLATSEVHSDQISLSNAADSMILLSHQIPCAKTSVSDTCGDCPTLFAIRKMDSVTRVSMLRKRISSIEPMASLSRSNCVWLFALCAAVDTPLDANTCASLRSLLRKCANLRAGKLEVDDEVIMLNILATITGRYFGQSET</sequence>
<dbReference type="GO" id="GO:0032797">
    <property type="term" value="C:SMN complex"/>
    <property type="evidence" value="ECO:0007669"/>
    <property type="project" value="TreeGrafter"/>
</dbReference>
<dbReference type="Pfam" id="PF04938">
    <property type="entry name" value="SIP1"/>
    <property type="match status" value="1"/>
</dbReference>
<dbReference type="Proteomes" id="UP000515121">
    <property type="component" value="Unplaced"/>
</dbReference>
<dbReference type="GO" id="GO:0000387">
    <property type="term" value="P:spliceosomal snRNP assembly"/>
    <property type="evidence" value="ECO:0007669"/>
    <property type="project" value="InterPro"/>
</dbReference>
<dbReference type="RefSeq" id="XP_022733603.1">
    <property type="nucleotide sequence ID" value="XM_022877868.1"/>
</dbReference>
<dbReference type="InterPro" id="IPR035426">
    <property type="entry name" value="Gemin2/Brr1"/>
</dbReference>
<dbReference type="PANTHER" id="PTHR12794">
    <property type="entry name" value="GEMIN2"/>
    <property type="match status" value="1"/>
</dbReference>
<accession>A0A6P5XZP2</accession>
<dbReference type="AlphaFoldDB" id="A0A6P5XZP2"/>
<keyword evidence="2" id="KW-1185">Reference proteome</keyword>
<reference evidence="3" key="1">
    <citation type="submission" date="2025-08" db="UniProtKB">
        <authorList>
            <consortium name="RefSeq"/>
        </authorList>
    </citation>
    <scope>IDENTIFICATION</scope>
    <source>
        <tissue evidence="3">Fruit stalk</tissue>
    </source>
</reference>
<dbReference type="Gene3D" id="1.20.58.1070">
    <property type="match status" value="1"/>
</dbReference>
<gene>
    <name evidence="3" type="primary">LOC111287359</name>
</gene>
<protein>
    <submittedName>
        <fullName evidence="3">Gem-associated protein 2-like</fullName>
    </submittedName>
</protein>
<dbReference type="KEGG" id="dzi:111287359"/>
<evidence type="ECO:0000313" key="3">
    <source>
        <dbReference type="RefSeq" id="XP_022733603.1"/>
    </source>
</evidence>
<proteinExistence type="inferred from homology"/>
<dbReference type="GeneID" id="111287359"/>
<dbReference type="PANTHER" id="PTHR12794:SF0">
    <property type="entry name" value="GEM-ASSOCIATED PROTEIN 2"/>
    <property type="match status" value="1"/>
</dbReference>
<evidence type="ECO:0000256" key="1">
    <source>
        <dbReference type="ARBA" id="ARBA00025758"/>
    </source>
</evidence>
<organism evidence="2 3">
    <name type="scientific">Durio zibethinus</name>
    <name type="common">Durian</name>
    <dbReference type="NCBI Taxonomy" id="66656"/>
    <lineage>
        <taxon>Eukaryota</taxon>
        <taxon>Viridiplantae</taxon>
        <taxon>Streptophyta</taxon>
        <taxon>Embryophyta</taxon>
        <taxon>Tracheophyta</taxon>
        <taxon>Spermatophyta</taxon>
        <taxon>Magnoliopsida</taxon>
        <taxon>eudicotyledons</taxon>
        <taxon>Gunneridae</taxon>
        <taxon>Pentapetalae</taxon>
        <taxon>rosids</taxon>
        <taxon>malvids</taxon>
        <taxon>Malvales</taxon>
        <taxon>Malvaceae</taxon>
        <taxon>Helicteroideae</taxon>
        <taxon>Durio</taxon>
    </lineage>
</organism>
<name>A0A6P5XZP2_DURZI</name>
<comment type="similarity">
    <text evidence="1">Belongs to the gemin-2 family.</text>
</comment>
<dbReference type="GO" id="GO:0005634">
    <property type="term" value="C:nucleus"/>
    <property type="evidence" value="ECO:0007669"/>
    <property type="project" value="TreeGrafter"/>
</dbReference>
<evidence type="ECO:0000313" key="2">
    <source>
        <dbReference type="Proteomes" id="UP000515121"/>
    </source>
</evidence>
<dbReference type="OrthoDB" id="428895at2759"/>